<keyword evidence="12" id="KW-0328">Glycosyltransferase</keyword>
<evidence type="ECO:0000256" key="5">
    <source>
        <dbReference type="ARBA" id="ARBA00017467"/>
    </source>
</evidence>
<dbReference type="GO" id="GO:0031965">
    <property type="term" value="C:nuclear membrane"/>
    <property type="evidence" value="ECO:0007669"/>
    <property type="project" value="UniProtKB-SubCell"/>
</dbReference>
<evidence type="ECO:0000256" key="7">
    <source>
        <dbReference type="ARBA" id="ARBA00022824"/>
    </source>
</evidence>
<keyword evidence="9" id="KW-0472">Membrane</keyword>
<accession>A0A9W8G401</accession>
<dbReference type="PANTHER" id="PTHR12154:SF4">
    <property type="entry name" value="UDP-N-ACETYLGLUCOSAMINE TRANSFERASE SUBUNIT ALG14 HOMOLOG"/>
    <property type="match status" value="1"/>
</dbReference>
<evidence type="ECO:0000256" key="2">
    <source>
        <dbReference type="ARBA" id="ARBA00004590"/>
    </source>
</evidence>
<dbReference type="Gene3D" id="3.40.50.2000">
    <property type="entry name" value="Glycogen Phosphorylase B"/>
    <property type="match status" value="1"/>
</dbReference>
<comment type="function">
    <text evidence="11">Involved in protein N-glycosylation. Essential for the second step of the dolichol-linked oligosaccharide pathway. Anchors the catalytic subunit ALG13 to the ER.</text>
</comment>
<evidence type="ECO:0000256" key="11">
    <source>
        <dbReference type="RuleBase" id="RU362127"/>
    </source>
</evidence>
<gene>
    <name evidence="11 12" type="primary">ALG14</name>
    <name evidence="12" type="ORF">GGI25_005794</name>
</gene>
<keyword evidence="6" id="KW-0812">Transmembrane</keyword>
<evidence type="ECO:0000256" key="4">
    <source>
        <dbReference type="ARBA" id="ARBA00011335"/>
    </source>
</evidence>
<comment type="caution">
    <text evidence="12">The sequence shown here is derived from an EMBL/GenBank/DDBJ whole genome shotgun (WGS) entry which is preliminary data.</text>
</comment>
<keyword evidence="8" id="KW-1133">Transmembrane helix</keyword>
<evidence type="ECO:0000313" key="12">
    <source>
        <dbReference type="EMBL" id="KAJ2670549.1"/>
    </source>
</evidence>
<dbReference type="AlphaFoldDB" id="A0A9W8G401"/>
<evidence type="ECO:0000256" key="1">
    <source>
        <dbReference type="ARBA" id="ARBA00004389"/>
    </source>
</evidence>
<dbReference type="PANTHER" id="PTHR12154">
    <property type="entry name" value="GLYCOSYL TRANSFERASE-RELATED"/>
    <property type="match status" value="1"/>
</dbReference>
<organism evidence="12 13">
    <name type="scientific">Coemansia spiralis</name>
    <dbReference type="NCBI Taxonomy" id="417178"/>
    <lineage>
        <taxon>Eukaryota</taxon>
        <taxon>Fungi</taxon>
        <taxon>Fungi incertae sedis</taxon>
        <taxon>Zoopagomycota</taxon>
        <taxon>Kickxellomycotina</taxon>
        <taxon>Kickxellomycetes</taxon>
        <taxon>Kickxellales</taxon>
        <taxon>Kickxellaceae</taxon>
        <taxon>Coemansia</taxon>
    </lineage>
</organism>
<comment type="subunit">
    <text evidence="4 11">Heterodimer with ALG13 to form a functional enzyme.</text>
</comment>
<keyword evidence="7 11" id="KW-0256">Endoplasmic reticulum</keyword>
<dbReference type="GO" id="GO:0043541">
    <property type="term" value="C:UDP-N-acetylglucosamine transferase complex"/>
    <property type="evidence" value="ECO:0007669"/>
    <property type="project" value="TreeGrafter"/>
</dbReference>
<dbReference type="GO" id="GO:0004577">
    <property type="term" value="F:N-acetylglucosaminyldiphosphodolichol N-acetylglucosaminyltransferase activity"/>
    <property type="evidence" value="ECO:0007669"/>
    <property type="project" value="TreeGrafter"/>
</dbReference>
<comment type="subcellular location">
    <subcellularLocation>
        <location evidence="1 11">Endoplasmic reticulum membrane</location>
        <topology evidence="1 11">Single-pass membrane protein</topology>
    </subcellularLocation>
    <subcellularLocation>
        <location evidence="2">Nucleus membrane</location>
        <topology evidence="2">Single-pass membrane protein</topology>
    </subcellularLocation>
</comment>
<protein>
    <recommendedName>
        <fullName evidence="5 11">UDP-N-acetylglucosamine transferase subunit ALG14</fullName>
    </recommendedName>
    <alternativeName>
        <fullName evidence="10 11">Asparagine-linked glycosylation protein 14</fullName>
    </alternativeName>
</protein>
<dbReference type="Proteomes" id="UP001151518">
    <property type="component" value="Unassembled WGS sequence"/>
</dbReference>
<name>A0A9W8G401_9FUNG</name>
<dbReference type="InterPro" id="IPR013969">
    <property type="entry name" value="Oligosacch_biosynth_Alg14"/>
</dbReference>
<dbReference type="GO" id="GO:0006488">
    <property type="term" value="P:dolichol-linked oligosaccharide biosynthetic process"/>
    <property type="evidence" value="ECO:0007669"/>
    <property type="project" value="InterPro"/>
</dbReference>
<evidence type="ECO:0000256" key="6">
    <source>
        <dbReference type="ARBA" id="ARBA00022692"/>
    </source>
</evidence>
<evidence type="ECO:0000256" key="8">
    <source>
        <dbReference type="ARBA" id="ARBA00022989"/>
    </source>
</evidence>
<keyword evidence="12" id="KW-0808">Transferase</keyword>
<sequence length="164" mass="18507">MHSIGFRLLRGVDFERYSKRLYVVGTDDMLSLDQIRYVENGRDAQGAFYVGRVPRSRAVGQSWITTPLTAFECLSQVVRVMYQYTPDAIICNGPGNCVVVGLVALVPAILGIKRVPIVYVESFARVHTLSLSGKIMYLLADRFVVQWLSLAHKYPRAEYIPHLV</sequence>
<dbReference type="OrthoDB" id="17098at2759"/>
<dbReference type="EMBL" id="JANBTW010000121">
    <property type="protein sequence ID" value="KAJ2670549.1"/>
    <property type="molecule type" value="Genomic_DNA"/>
</dbReference>
<comment type="similarity">
    <text evidence="3 11">Belongs to the ALG14 family.</text>
</comment>
<reference evidence="12" key="1">
    <citation type="submission" date="2022-07" db="EMBL/GenBank/DDBJ databases">
        <title>Phylogenomic reconstructions and comparative analyses of Kickxellomycotina fungi.</title>
        <authorList>
            <person name="Reynolds N.K."/>
            <person name="Stajich J.E."/>
            <person name="Barry K."/>
            <person name="Grigoriev I.V."/>
            <person name="Crous P."/>
            <person name="Smith M.E."/>
        </authorList>
    </citation>
    <scope>NUCLEOTIDE SEQUENCE</scope>
    <source>
        <strain evidence="12">NRRL 3115</strain>
    </source>
</reference>
<evidence type="ECO:0000256" key="3">
    <source>
        <dbReference type="ARBA" id="ARBA00009731"/>
    </source>
</evidence>
<dbReference type="Pfam" id="PF08660">
    <property type="entry name" value="Alg14"/>
    <property type="match status" value="1"/>
</dbReference>
<evidence type="ECO:0000313" key="13">
    <source>
        <dbReference type="Proteomes" id="UP001151518"/>
    </source>
</evidence>
<proteinExistence type="inferred from homology"/>
<evidence type="ECO:0000256" key="9">
    <source>
        <dbReference type="ARBA" id="ARBA00023136"/>
    </source>
</evidence>
<evidence type="ECO:0000256" key="10">
    <source>
        <dbReference type="ARBA" id="ARBA00032062"/>
    </source>
</evidence>